<protein>
    <submittedName>
        <fullName evidence="1">Uncharacterized protein</fullName>
    </submittedName>
</protein>
<name>G7YE12_CLOSI</name>
<organism evidence="1 2">
    <name type="scientific">Clonorchis sinensis</name>
    <name type="common">Chinese liver fluke</name>
    <dbReference type="NCBI Taxonomy" id="79923"/>
    <lineage>
        <taxon>Eukaryota</taxon>
        <taxon>Metazoa</taxon>
        <taxon>Spiralia</taxon>
        <taxon>Lophotrochozoa</taxon>
        <taxon>Platyhelminthes</taxon>
        <taxon>Trematoda</taxon>
        <taxon>Digenea</taxon>
        <taxon>Opisthorchiida</taxon>
        <taxon>Opisthorchiata</taxon>
        <taxon>Opisthorchiidae</taxon>
        <taxon>Clonorchis</taxon>
    </lineage>
</organism>
<evidence type="ECO:0000313" key="1">
    <source>
        <dbReference type="EMBL" id="GAA51196.1"/>
    </source>
</evidence>
<dbReference type="Proteomes" id="UP000008909">
    <property type="component" value="Unassembled WGS sequence"/>
</dbReference>
<gene>
    <name evidence="1" type="ORF">CLF_105705</name>
</gene>
<proteinExistence type="predicted"/>
<dbReference type="EMBL" id="DF143123">
    <property type="protein sequence ID" value="GAA51196.1"/>
    <property type="molecule type" value="Genomic_DNA"/>
</dbReference>
<keyword evidence="2" id="KW-1185">Reference proteome</keyword>
<dbReference type="AlphaFoldDB" id="G7YE12"/>
<evidence type="ECO:0000313" key="2">
    <source>
        <dbReference type="Proteomes" id="UP000008909"/>
    </source>
</evidence>
<reference evidence="1" key="1">
    <citation type="journal article" date="2011" name="Genome Biol.">
        <title>The draft genome of the carcinogenic human liver fluke Clonorchis sinensis.</title>
        <authorList>
            <person name="Wang X."/>
            <person name="Chen W."/>
            <person name="Huang Y."/>
            <person name="Sun J."/>
            <person name="Men J."/>
            <person name="Liu H."/>
            <person name="Luo F."/>
            <person name="Guo L."/>
            <person name="Lv X."/>
            <person name="Deng C."/>
            <person name="Zhou C."/>
            <person name="Fan Y."/>
            <person name="Li X."/>
            <person name="Huang L."/>
            <person name="Hu Y."/>
            <person name="Liang C."/>
            <person name="Hu X."/>
            <person name="Xu J."/>
            <person name="Yu X."/>
        </authorList>
    </citation>
    <scope>NUCLEOTIDE SEQUENCE [LARGE SCALE GENOMIC DNA]</scope>
    <source>
        <strain evidence="1">Henan</strain>
    </source>
</reference>
<accession>G7YE12</accession>
<sequence length="266" mass="29739">MSSVLRNIQFSDEIVNIADQMFDSYVTVASAVSRTKLIKYYDFKDCHLPMHIALALTSLVHNCENTHDLEPKSTDDAGWPTFHTSICPFRYGIKVVRKRGDQRAEHNGKSTICLTRQKSGDQVQIGKNIGFKTCLYFTELRLIPTARGFALHKRDSRLCTTHKVAENSSTAHDRFCPSASGSSGLRLFQNSGEIRIRDLGFREALCNRFILIENDQQCVSDETQRVSNTLLPGQCLNNLPSGYGQLISGGVNSPLICQSRTLMVTC</sequence>
<reference key="2">
    <citation type="submission" date="2011-10" db="EMBL/GenBank/DDBJ databases">
        <title>The genome and transcriptome sequence of Clonorchis sinensis provide insights into the carcinogenic liver fluke.</title>
        <authorList>
            <person name="Wang X."/>
            <person name="Huang Y."/>
            <person name="Chen W."/>
            <person name="Liu H."/>
            <person name="Guo L."/>
            <person name="Chen Y."/>
            <person name="Luo F."/>
            <person name="Zhou W."/>
            <person name="Sun J."/>
            <person name="Mao Q."/>
            <person name="Liang P."/>
            <person name="Zhou C."/>
            <person name="Tian Y."/>
            <person name="Men J."/>
            <person name="Lv X."/>
            <person name="Huang L."/>
            <person name="Zhou J."/>
            <person name="Hu Y."/>
            <person name="Li R."/>
            <person name="Zhang F."/>
            <person name="Lei H."/>
            <person name="Li X."/>
            <person name="Hu X."/>
            <person name="Liang C."/>
            <person name="Xu J."/>
            <person name="Wu Z."/>
            <person name="Yu X."/>
        </authorList>
    </citation>
    <scope>NUCLEOTIDE SEQUENCE</scope>
    <source>
        <strain>Henan</strain>
    </source>
</reference>